<sequence>MASALSRVSASSSNVTKSFKIGNNKKAFTRKNRVGAFRSLPAAQLNLPIFQSTPPLPAPSFKPEVVTENTIGTVFAFDETKNDPIKHFGTPKSMLLEYRLLSQRYSVIRDITVITTEELEEAALEPSHQSNYVLTGPTGCGKSFVLLQAVQYCLAKEWVVIYIPRAKTLVNSTTMHTYDLRTRTYFQPKFAQQLLQRTLDVNSKVLETMTMREGVNFDRRSFPAGTTLAALAAGGAKEQAISSVAFETLIGELCAQSKIPILLAIDDFQALYTPKSSYRDPHFSAIRPYHLALPRILLELASGKRFFQRGAVLGALTTTDPKFPVTQELKEVLELPIGKPRSAYGRRSRVLEEYAEGCMNLPVPEQFSVKEAAAVFEMWMKDQALTAPANDEVFLSKYTESGGNPKAFVWQGILGTLEGASPEDVDESVPWPQLREGRVPLAL</sequence>
<protein>
    <recommendedName>
        <fullName evidence="7">Small ribosomal subunit protein mS29</fullName>
    </recommendedName>
</protein>
<comment type="caution">
    <text evidence="8">The sequence shown here is derived from an EMBL/GenBank/DDBJ whole genome shotgun (WGS) entry which is preliminary data.</text>
</comment>
<gene>
    <name evidence="8" type="ORF">BDP27DRAFT_1323379</name>
</gene>
<keyword evidence="3" id="KW-0809">Transit peptide</keyword>
<evidence type="ECO:0000313" key="9">
    <source>
        <dbReference type="Proteomes" id="UP000772434"/>
    </source>
</evidence>
<proteinExistence type="inferred from homology"/>
<dbReference type="InterPro" id="IPR027417">
    <property type="entry name" value="P-loop_NTPase"/>
</dbReference>
<evidence type="ECO:0000256" key="3">
    <source>
        <dbReference type="ARBA" id="ARBA00022946"/>
    </source>
</evidence>
<dbReference type="GO" id="GO:0003735">
    <property type="term" value="F:structural constituent of ribosome"/>
    <property type="evidence" value="ECO:0007669"/>
    <property type="project" value="TreeGrafter"/>
</dbReference>
<dbReference type="Pfam" id="PF10236">
    <property type="entry name" value="DAP3"/>
    <property type="match status" value="1"/>
</dbReference>
<keyword evidence="4" id="KW-0689">Ribosomal protein</keyword>
<dbReference type="InterPro" id="IPR019368">
    <property type="entry name" value="Ribosomal_mS29"/>
</dbReference>
<keyword evidence="5" id="KW-0496">Mitochondrion</keyword>
<dbReference type="PANTHER" id="PTHR12810:SF0">
    <property type="entry name" value="SMALL RIBOSOMAL SUBUNIT PROTEIN MS29"/>
    <property type="match status" value="1"/>
</dbReference>
<dbReference type="SUPFAM" id="SSF52540">
    <property type="entry name" value="P-loop containing nucleoside triphosphate hydrolases"/>
    <property type="match status" value="1"/>
</dbReference>
<evidence type="ECO:0000256" key="1">
    <source>
        <dbReference type="ARBA" id="ARBA00004173"/>
    </source>
</evidence>
<evidence type="ECO:0000256" key="2">
    <source>
        <dbReference type="ARBA" id="ARBA00009863"/>
    </source>
</evidence>
<dbReference type="Proteomes" id="UP000772434">
    <property type="component" value="Unassembled WGS sequence"/>
</dbReference>
<evidence type="ECO:0000256" key="6">
    <source>
        <dbReference type="ARBA" id="ARBA00023274"/>
    </source>
</evidence>
<keyword evidence="6" id="KW-0687">Ribonucleoprotein</keyword>
<accession>A0A9P5PWX0</accession>
<name>A0A9P5PWX0_9AGAR</name>
<organism evidence="8 9">
    <name type="scientific">Rhodocollybia butyracea</name>
    <dbReference type="NCBI Taxonomy" id="206335"/>
    <lineage>
        <taxon>Eukaryota</taxon>
        <taxon>Fungi</taxon>
        <taxon>Dikarya</taxon>
        <taxon>Basidiomycota</taxon>
        <taxon>Agaricomycotina</taxon>
        <taxon>Agaricomycetes</taxon>
        <taxon>Agaricomycetidae</taxon>
        <taxon>Agaricales</taxon>
        <taxon>Marasmiineae</taxon>
        <taxon>Omphalotaceae</taxon>
        <taxon>Rhodocollybia</taxon>
    </lineage>
</organism>
<dbReference type="AlphaFoldDB" id="A0A9P5PWX0"/>
<comment type="subcellular location">
    <subcellularLocation>
        <location evidence="1">Mitochondrion</location>
    </subcellularLocation>
</comment>
<evidence type="ECO:0000313" key="8">
    <source>
        <dbReference type="EMBL" id="KAF9070753.1"/>
    </source>
</evidence>
<evidence type="ECO:0000256" key="5">
    <source>
        <dbReference type="ARBA" id="ARBA00023128"/>
    </source>
</evidence>
<dbReference type="PANTHER" id="PTHR12810">
    <property type="entry name" value="MITOCHONDRIAL 28S RIBOSOMAL PROTEIN S29"/>
    <property type="match status" value="1"/>
</dbReference>
<dbReference type="OrthoDB" id="274828at2759"/>
<evidence type="ECO:0000256" key="4">
    <source>
        <dbReference type="ARBA" id="ARBA00022980"/>
    </source>
</evidence>
<reference evidence="8" key="1">
    <citation type="submission" date="2020-11" db="EMBL/GenBank/DDBJ databases">
        <authorList>
            <consortium name="DOE Joint Genome Institute"/>
            <person name="Ahrendt S."/>
            <person name="Riley R."/>
            <person name="Andreopoulos W."/>
            <person name="Labutti K."/>
            <person name="Pangilinan J."/>
            <person name="Ruiz-Duenas F.J."/>
            <person name="Barrasa J.M."/>
            <person name="Sanchez-Garcia M."/>
            <person name="Camarero S."/>
            <person name="Miyauchi S."/>
            <person name="Serrano A."/>
            <person name="Linde D."/>
            <person name="Babiker R."/>
            <person name="Drula E."/>
            <person name="Ayuso-Fernandez I."/>
            <person name="Pacheco R."/>
            <person name="Padilla G."/>
            <person name="Ferreira P."/>
            <person name="Barriuso J."/>
            <person name="Kellner H."/>
            <person name="Castanera R."/>
            <person name="Alfaro M."/>
            <person name="Ramirez L."/>
            <person name="Pisabarro A.G."/>
            <person name="Kuo A."/>
            <person name="Tritt A."/>
            <person name="Lipzen A."/>
            <person name="He G."/>
            <person name="Yan M."/>
            <person name="Ng V."/>
            <person name="Cullen D."/>
            <person name="Martin F."/>
            <person name="Rosso M.-N."/>
            <person name="Henrissat B."/>
            <person name="Hibbett D."/>
            <person name="Martinez A.T."/>
            <person name="Grigoriev I.V."/>
        </authorList>
    </citation>
    <scope>NUCLEOTIDE SEQUENCE</scope>
    <source>
        <strain evidence="8">AH 40177</strain>
    </source>
</reference>
<dbReference type="GO" id="GO:0005763">
    <property type="term" value="C:mitochondrial small ribosomal subunit"/>
    <property type="evidence" value="ECO:0007669"/>
    <property type="project" value="TreeGrafter"/>
</dbReference>
<evidence type="ECO:0000256" key="7">
    <source>
        <dbReference type="ARBA" id="ARBA00035140"/>
    </source>
</evidence>
<comment type="similarity">
    <text evidence="2">Belongs to the mitochondrion-specific ribosomal protein mS29 family.</text>
</comment>
<keyword evidence="9" id="KW-1185">Reference proteome</keyword>
<dbReference type="Gene3D" id="3.40.50.300">
    <property type="entry name" value="P-loop containing nucleotide triphosphate hydrolases"/>
    <property type="match status" value="1"/>
</dbReference>
<dbReference type="EMBL" id="JADNRY010000038">
    <property type="protein sequence ID" value="KAF9070753.1"/>
    <property type="molecule type" value="Genomic_DNA"/>
</dbReference>